<feature type="domain" description="Gram-positive cocci surface proteins LPxTG" evidence="9">
    <location>
        <begin position="455"/>
        <end position="493"/>
    </location>
</feature>
<keyword evidence="5" id="KW-0572">Peptidoglycan-anchor</keyword>
<reference evidence="12 13" key="1">
    <citation type="journal article" date="2018" name="Syst. Appl. Microbiol.">
        <title>Corynebacterium heidelbergense sp. nov., isolated from the preen glands of Egyptian geese (Alopochen aegyptiacus).</title>
        <authorList>
            <person name="Braun M.S."/>
            <person name="Wang E."/>
            <person name="Zimmermann S."/>
            <person name="Wink M."/>
        </authorList>
    </citation>
    <scope>NUCLEOTIDE SEQUENCE [LARGE SCALE GENOMIC DNA]</scope>
    <source>
        <strain evidence="12 13">DSM 104638</strain>
    </source>
</reference>
<evidence type="ECO:0000256" key="6">
    <source>
        <dbReference type="SAM" id="MobiDB-lite"/>
    </source>
</evidence>
<dbReference type="Pfam" id="PF17802">
    <property type="entry name" value="SpaA"/>
    <property type="match status" value="1"/>
</dbReference>
<accession>A0A364VAU4</accession>
<evidence type="ECO:0000313" key="12">
    <source>
        <dbReference type="EMBL" id="RAV33757.1"/>
    </source>
</evidence>
<dbReference type="InterPro" id="IPR048052">
    <property type="entry name" value="FM1-like"/>
</dbReference>
<dbReference type="OrthoDB" id="3199332at2"/>
<dbReference type="InterPro" id="IPR019931">
    <property type="entry name" value="LPXTG_anchor"/>
</dbReference>
<dbReference type="InterPro" id="IPR032364">
    <property type="entry name" value="GramPos_pilinD1_N"/>
</dbReference>
<dbReference type="InterPro" id="IPR041033">
    <property type="entry name" value="SpaA_PFL_dom_1"/>
</dbReference>
<dbReference type="Gene3D" id="2.60.40.740">
    <property type="match status" value="1"/>
</dbReference>
<feature type="region of interest" description="Disordered" evidence="6">
    <location>
        <begin position="53"/>
        <end position="72"/>
    </location>
</feature>
<dbReference type="NCBIfam" id="NF033902">
    <property type="entry name" value="iso_D2_wall_anc"/>
    <property type="match status" value="1"/>
</dbReference>
<evidence type="ECO:0000259" key="10">
    <source>
        <dbReference type="Pfam" id="PF16555"/>
    </source>
</evidence>
<dbReference type="EMBL" id="PHQP01000048">
    <property type="protein sequence ID" value="RAV33757.1"/>
    <property type="molecule type" value="Genomic_DNA"/>
</dbReference>
<evidence type="ECO:0000259" key="9">
    <source>
        <dbReference type="Pfam" id="PF00746"/>
    </source>
</evidence>
<feature type="chain" id="PRO_5016793586" evidence="8">
    <location>
        <begin position="29"/>
        <end position="498"/>
    </location>
</feature>
<proteinExistence type="inferred from homology"/>
<evidence type="ECO:0000259" key="11">
    <source>
        <dbReference type="Pfam" id="PF17802"/>
    </source>
</evidence>
<feature type="compositionally biased region" description="Acidic residues" evidence="6">
    <location>
        <begin position="319"/>
        <end position="329"/>
    </location>
</feature>
<keyword evidence="7" id="KW-0812">Transmembrane</keyword>
<dbReference type="InterPro" id="IPR026466">
    <property type="entry name" value="Fim_isopep_form_D2_dom"/>
</dbReference>
<evidence type="ECO:0000256" key="3">
    <source>
        <dbReference type="ARBA" id="ARBA00022525"/>
    </source>
</evidence>
<evidence type="ECO:0000256" key="5">
    <source>
        <dbReference type="ARBA" id="ARBA00023088"/>
    </source>
</evidence>
<feature type="domain" description="Gram-positive pilin subunit D1 N-terminal" evidence="10">
    <location>
        <begin position="45"/>
        <end position="182"/>
    </location>
</feature>
<dbReference type="Proteomes" id="UP000251047">
    <property type="component" value="Unassembled WGS sequence"/>
</dbReference>
<dbReference type="Pfam" id="PF16555">
    <property type="entry name" value="GramPos_pilinD1"/>
    <property type="match status" value="1"/>
</dbReference>
<evidence type="ECO:0000313" key="13">
    <source>
        <dbReference type="Proteomes" id="UP000251047"/>
    </source>
</evidence>
<comment type="similarity">
    <text evidence="1">Belongs to the serine-aspartate repeat-containing protein (SDr) family.</text>
</comment>
<evidence type="ECO:0000256" key="8">
    <source>
        <dbReference type="SAM" id="SignalP"/>
    </source>
</evidence>
<feature type="region of interest" description="Disordered" evidence="6">
    <location>
        <begin position="314"/>
        <end position="341"/>
    </location>
</feature>
<dbReference type="NCBIfam" id="TIGR04226">
    <property type="entry name" value="RrgB_K2N_iso_D2"/>
    <property type="match status" value="1"/>
</dbReference>
<comment type="caution">
    <text evidence="12">The sequence shown here is derived from an EMBL/GenBank/DDBJ whole genome shotgun (WGS) entry which is preliminary data.</text>
</comment>
<dbReference type="Gene3D" id="2.60.40.10">
    <property type="entry name" value="Immunoglobulins"/>
    <property type="match status" value="2"/>
</dbReference>
<dbReference type="PANTHER" id="PTHR36108">
    <property type="entry name" value="COLOSSIN-B-RELATED"/>
    <property type="match status" value="1"/>
</dbReference>
<keyword evidence="7" id="KW-0472">Membrane</keyword>
<keyword evidence="7" id="KW-1133">Transmembrane helix</keyword>
<protein>
    <submittedName>
        <fullName evidence="12">Uncharacterized protein</fullName>
    </submittedName>
</protein>
<feature type="domain" description="SpaA-like prealbumin fold" evidence="11">
    <location>
        <begin position="345"/>
        <end position="441"/>
    </location>
</feature>
<dbReference type="InterPro" id="IPR013783">
    <property type="entry name" value="Ig-like_fold"/>
</dbReference>
<name>A0A364VAU4_9CORY</name>
<feature type="signal peptide" evidence="8">
    <location>
        <begin position="1"/>
        <end position="28"/>
    </location>
</feature>
<evidence type="ECO:0000256" key="4">
    <source>
        <dbReference type="ARBA" id="ARBA00022729"/>
    </source>
</evidence>
<keyword evidence="4 8" id="KW-0732">Signal</keyword>
<evidence type="ECO:0000256" key="1">
    <source>
        <dbReference type="ARBA" id="ARBA00007257"/>
    </source>
</evidence>
<gene>
    <name evidence="12" type="ORF">CWC39_06870</name>
</gene>
<dbReference type="GO" id="GO:0005975">
    <property type="term" value="P:carbohydrate metabolic process"/>
    <property type="evidence" value="ECO:0007669"/>
    <property type="project" value="UniProtKB-ARBA"/>
</dbReference>
<keyword evidence="2" id="KW-0134">Cell wall</keyword>
<feature type="transmembrane region" description="Helical" evidence="7">
    <location>
        <begin position="469"/>
        <end position="489"/>
    </location>
</feature>
<evidence type="ECO:0000256" key="7">
    <source>
        <dbReference type="SAM" id="Phobius"/>
    </source>
</evidence>
<dbReference type="RefSeq" id="WP_112769758.1">
    <property type="nucleotide sequence ID" value="NZ_CP063191.1"/>
</dbReference>
<dbReference type="AlphaFoldDB" id="A0A364VAU4"/>
<dbReference type="NCBIfam" id="TIGR01167">
    <property type="entry name" value="LPXTG_anchor"/>
    <property type="match status" value="1"/>
</dbReference>
<evidence type="ECO:0000256" key="2">
    <source>
        <dbReference type="ARBA" id="ARBA00022512"/>
    </source>
</evidence>
<dbReference type="PANTHER" id="PTHR36108:SF13">
    <property type="entry name" value="COLOSSIN-B-RELATED"/>
    <property type="match status" value="1"/>
</dbReference>
<organism evidence="12 13">
    <name type="scientific">Corynebacterium heidelbergense</name>
    <dbReference type="NCBI Taxonomy" id="2055947"/>
    <lineage>
        <taxon>Bacteria</taxon>
        <taxon>Bacillati</taxon>
        <taxon>Actinomycetota</taxon>
        <taxon>Actinomycetes</taxon>
        <taxon>Mycobacteriales</taxon>
        <taxon>Corynebacteriaceae</taxon>
        <taxon>Corynebacterium</taxon>
    </lineage>
</organism>
<sequence>MKSLKRTLAIAAAAGMLSTAGMTGIATAQSATPAAPPSTISANQQASLHIHKFQNDTPGPAGNGTPIGDTSGLGKPLAGAVFKVEQVNGVDLTKNEGWVQAADIAKGTTQPSGFGTAKNVTTNAQGQADVAGLPIGLYRVTETSAPAGNQITTEPFYVTLPMTNPQDRSSWMYDVHVYPKNQKQTDVISKKVIDESAVIEGRNIQYDVTGKLPSSQKLARAELVDVYPADRLGTPQVTKVTYGDGTQANPSDYTLDTSTPGQAKVKFTQSGLAKLDTLQGDNRKATATFSFPVTKSQGTGPLNPIENRALVIAKGEGDNTPDPDPDNPDDPSVIPPGKGPESYFGNVKVSKTDENNTLLNGVGFDLYRCADKDNLGEKLAENLTTQNGSLTINGLHVNDFVNGAAGQTDPSGYCLVEVKAAEGHSLLAEPAYFQVLRSGEGPVNLTSVDLKNVKDNAGFNLPLTGGKGVTLLLVLGGLIIVIGAGYAYMSSRKDRGES</sequence>
<keyword evidence="3" id="KW-0964">Secreted</keyword>
<dbReference type="Pfam" id="PF00746">
    <property type="entry name" value="Gram_pos_anchor"/>
    <property type="match status" value="1"/>
</dbReference>